<dbReference type="OrthoDB" id="10467241at2759"/>
<organism evidence="2 3">
    <name type="scientific">Symbiodinium pilosum</name>
    <name type="common">Dinoflagellate</name>
    <dbReference type="NCBI Taxonomy" id="2952"/>
    <lineage>
        <taxon>Eukaryota</taxon>
        <taxon>Sar</taxon>
        <taxon>Alveolata</taxon>
        <taxon>Dinophyceae</taxon>
        <taxon>Suessiales</taxon>
        <taxon>Symbiodiniaceae</taxon>
        <taxon>Symbiodinium</taxon>
    </lineage>
</organism>
<name>A0A812TN29_SYMPI</name>
<feature type="chain" id="PRO_5032557549" evidence="1">
    <location>
        <begin position="18"/>
        <end position="64"/>
    </location>
</feature>
<sequence length="64" mass="7166">IAASLLSFLLYPFLAQAVASQLDAVALSVIKGDVSQYMQNFFNFNSLLFSFFVSQTYASLYQQQ</sequence>
<accession>A0A812TN29</accession>
<keyword evidence="3" id="KW-1185">Reference proteome</keyword>
<gene>
    <name evidence="2" type="primary">tyrP-A</name>
    <name evidence="2" type="ORF">SPIL2461_LOCUS14042</name>
</gene>
<dbReference type="Proteomes" id="UP000649617">
    <property type="component" value="Unassembled WGS sequence"/>
</dbReference>
<comment type="caution">
    <text evidence="2">The sequence shown here is derived from an EMBL/GenBank/DDBJ whole genome shotgun (WGS) entry which is preliminary data.</text>
</comment>
<evidence type="ECO:0000313" key="2">
    <source>
        <dbReference type="EMBL" id="CAE7532664.1"/>
    </source>
</evidence>
<dbReference type="AlphaFoldDB" id="A0A812TN29"/>
<keyword evidence="1" id="KW-0732">Signal</keyword>
<reference evidence="2" key="1">
    <citation type="submission" date="2021-02" db="EMBL/GenBank/DDBJ databases">
        <authorList>
            <person name="Dougan E. K."/>
            <person name="Rhodes N."/>
            <person name="Thang M."/>
            <person name="Chan C."/>
        </authorList>
    </citation>
    <scope>NUCLEOTIDE SEQUENCE</scope>
</reference>
<feature type="signal peptide" evidence="1">
    <location>
        <begin position="1"/>
        <end position="17"/>
    </location>
</feature>
<dbReference type="EMBL" id="CAJNIZ010031802">
    <property type="protein sequence ID" value="CAE7532664.1"/>
    <property type="molecule type" value="Genomic_DNA"/>
</dbReference>
<evidence type="ECO:0000313" key="3">
    <source>
        <dbReference type="Proteomes" id="UP000649617"/>
    </source>
</evidence>
<feature type="non-terminal residue" evidence="2">
    <location>
        <position position="64"/>
    </location>
</feature>
<proteinExistence type="predicted"/>
<feature type="non-terminal residue" evidence="2">
    <location>
        <position position="1"/>
    </location>
</feature>
<protein>
    <submittedName>
        <fullName evidence="2">TyrP-A protein</fullName>
    </submittedName>
</protein>
<evidence type="ECO:0000256" key="1">
    <source>
        <dbReference type="SAM" id="SignalP"/>
    </source>
</evidence>